<evidence type="ECO:0000313" key="2">
    <source>
        <dbReference type="Proteomes" id="UP001152300"/>
    </source>
</evidence>
<evidence type="ECO:0000313" key="1">
    <source>
        <dbReference type="EMBL" id="KAJ8065640.1"/>
    </source>
</evidence>
<dbReference type="Proteomes" id="UP001152300">
    <property type="component" value="Unassembled WGS sequence"/>
</dbReference>
<reference evidence="1" key="1">
    <citation type="submission" date="2022-11" db="EMBL/GenBank/DDBJ databases">
        <title>Genome Resource of Sclerotinia nivalis Strain SnTB1, a Plant Pathogen Isolated from American Ginseng.</title>
        <authorList>
            <person name="Fan S."/>
        </authorList>
    </citation>
    <scope>NUCLEOTIDE SEQUENCE</scope>
    <source>
        <strain evidence="1">SnTB1</strain>
    </source>
</reference>
<dbReference type="OrthoDB" id="3538495at2759"/>
<comment type="caution">
    <text evidence="1">The sequence shown here is derived from an EMBL/GenBank/DDBJ whole genome shotgun (WGS) entry which is preliminary data.</text>
</comment>
<organism evidence="1 2">
    <name type="scientific">Sclerotinia nivalis</name>
    <dbReference type="NCBI Taxonomy" id="352851"/>
    <lineage>
        <taxon>Eukaryota</taxon>
        <taxon>Fungi</taxon>
        <taxon>Dikarya</taxon>
        <taxon>Ascomycota</taxon>
        <taxon>Pezizomycotina</taxon>
        <taxon>Leotiomycetes</taxon>
        <taxon>Helotiales</taxon>
        <taxon>Sclerotiniaceae</taxon>
        <taxon>Sclerotinia</taxon>
    </lineage>
</organism>
<protein>
    <submittedName>
        <fullName evidence="1">Uncharacterized protein</fullName>
    </submittedName>
</protein>
<dbReference type="AlphaFoldDB" id="A0A9X0DKF5"/>
<accession>A0A9X0DKF5</accession>
<sequence length="127" mass="14699">MRRLEDMVLADDYFEMREDNLNFQVILNQSINGSQDLQARINGLVEENAMKESLVKVGAYVHLRFLEQGGREVNRRDHHFELNQELLDGGNIAAHNGILRADVALFQSSLIPENYMMEARTVFQELY</sequence>
<proteinExistence type="predicted"/>
<keyword evidence="2" id="KW-1185">Reference proteome</keyword>
<name>A0A9X0DKF5_9HELO</name>
<gene>
    <name evidence="1" type="ORF">OCU04_006314</name>
</gene>
<dbReference type="EMBL" id="JAPEIS010000006">
    <property type="protein sequence ID" value="KAJ8065640.1"/>
    <property type="molecule type" value="Genomic_DNA"/>
</dbReference>